<keyword evidence="2" id="KW-0677">Repeat</keyword>
<dbReference type="SUPFAM" id="SSF52047">
    <property type="entry name" value="RNI-like"/>
    <property type="match status" value="1"/>
</dbReference>
<dbReference type="Proteomes" id="UP000234681">
    <property type="component" value="Chromosome X"/>
</dbReference>
<dbReference type="InterPro" id="IPR050694">
    <property type="entry name" value="LRRC14/PRAME"/>
</dbReference>
<dbReference type="Gene3D" id="3.80.10.10">
    <property type="entry name" value="Ribonuclease Inhibitor"/>
    <property type="match status" value="1"/>
</dbReference>
<organism evidence="3 4">
    <name type="scientific">Rattus norvegicus</name>
    <name type="common">Rat</name>
    <dbReference type="NCBI Taxonomy" id="10116"/>
    <lineage>
        <taxon>Eukaryota</taxon>
        <taxon>Metazoa</taxon>
        <taxon>Chordata</taxon>
        <taxon>Craniata</taxon>
        <taxon>Vertebrata</taxon>
        <taxon>Euteleostomi</taxon>
        <taxon>Mammalia</taxon>
        <taxon>Eutheria</taxon>
        <taxon>Euarchontoglires</taxon>
        <taxon>Glires</taxon>
        <taxon>Rodentia</taxon>
        <taxon>Myomorpha</taxon>
        <taxon>Muroidea</taxon>
        <taxon>Muridae</taxon>
        <taxon>Murinae</taxon>
        <taxon>Rattus</taxon>
    </lineage>
</organism>
<evidence type="ECO:0000256" key="1">
    <source>
        <dbReference type="ARBA" id="ARBA00022614"/>
    </source>
</evidence>
<dbReference type="PANTHER" id="PTHR14224">
    <property type="entry name" value="SIMILAR TO PREFERENTIALLY EXPRESSED ANTIGEN IN MELANOMA-LIKE 3"/>
    <property type="match status" value="1"/>
</dbReference>
<proteinExistence type="predicted"/>
<evidence type="ECO:0000313" key="3">
    <source>
        <dbReference type="EMBL" id="EDM06995.1"/>
    </source>
</evidence>
<accession>A6IVI5</accession>
<name>A6IVI5_RAT</name>
<reference evidence="3 4" key="1">
    <citation type="submission" date="2005-09" db="EMBL/GenBank/DDBJ databases">
        <authorList>
            <person name="Mural R.J."/>
            <person name="Li P.W."/>
            <person name="Adams M.D."/>
            <person name="Amanatides P.G."/>
            <person name="Baden-Tillson H."/>
            <person name="Barnstead M."/>
            <person name="Chin S.H."/>
            <person name="Dew I."/>
            <person name="Evans C.A."/>
            <person name="Ferriera S."/>
            <person name="Flanigan M."/>
            <person name="Fosler C."/>
            <person name="Glodek A."/>
            <person name="Gu Z."/>
            <person name="Holt R.A."/>
            <person name="Jennings D."/>
            <person name="Kraft C.L."/>
            <person name="Lu F."/>
            <person name="Nguyen T."/>
            <person name="Nusskern D.R."/>
            <person name="Pfannkoch C.M."/>
            <person name="Sitter C."/>
            <person name="Sutton G.G."/>
            <person name="Venter J.C."/>
            <person name="Wang Z."/>
            <person name="Woodage T."/>
            <person name="Zheng X.H."/>
            <person name="Zhong F."/>
        </authorList>
    </citation>
    <scope>NUCLEOTIDE SEQUENCE [LARGE SCALE GENOMIC DNA]</scope>
    <source>
        <strain>BN</strain>
        <strain evidence="4">Sprague-Dawley</strain>
    </source>
</reference>
<keyword evidence="1" id="KW-0433">Leucine-rich repeat</keyword>
<dbReference type="FunFam" id="3.80.10.10:FF:000794">
    <property type="entry name" value="Similar to preferentially-expressed antigen in melanoma-like 3"/>
    <property type="match status" value="1"/>
</dbReference>
<gene>
    <name evidence="3" type="ORF">rCG_37997</name>
</gene>
<evidence type="ECO:0000256" key="2">
    <source>
        <dbReference type="ARBA" id="ARBA00022737"/>
    </source>
</evidence>
<dbReference type="AlphaFoldDB" id="A6IVI5"/>
<dbReference type="PANTHER" id="PTHR14224:SF92">
    <property type="entry name" value="EXPRESSED SEQUENCE AV320801-RELATED"/>
    <property type="match status" value="1"/>
</dbReference>
<protein>
    <submittedName>
        <fullName evidence="3">RCG37997</fullName>
    </submittedName>
</protein>
<sequence length="224" mass="26042">MVHLDSLSLSKITLTSLNAKIFKSFLTQLERMDNLQELNLSFFCLTNRLHKLLRVLPHDLDYLNLPFCELSYRDFRFLSQCPQAAHLKLLNLSNNPISWEDCEPLQTLMENVSGTLQHLEINHCLITDSTIFSLLPALSHCSHLRVLSFASNPITMSMLMRVLENLLPLMELKYVIYPIPVHCYERWYFQGTLDRQKLADVQVQLKAMLQAAQRGDMNWITFSE</sequence>
<dbReference type="EMBL" id="CH473969">
    <property type="protein sequence ID" value="EDM06995.1"/>
    <property type="molecule type" value="Genomic_DNA"/>
</dbReference>
<evidence type="ECO:0000313" key="4">
    <source>
        <dbReference type="Proteomes" id="UP000234681"/>
    </source>
</evidence>
<dbReference type="InterPro" id="IPR032675">
    <property type="entry name" value="LRR_dom_sf"/>
</dbReference>